<dbReference type="EMBL" id="LDOT01000007">
    <property type="protein sequence ID" value="KLV07018.1"/>
    <property type="molecule type" value="Genomic_DNA"/>
</dbReference>
<dbReference type="Proteomes" id="UP000036097">
    <property type="component" value="Unassembled WGS sequence"/>
</dbReference>
<evidence type="ECO:0008006" key="4">
    <source>
        <dbReference type="Google" id="ProtNLM"/>
    </source>
</evidence>
<dbReference type="PROSITE" id="PS51257">
    <property type="entry name" value="PROKAR_LIPOPROTEIN"/>
    <property type="match status" value="1"/>
</dbReference>
<name>A0A0J1H5M8_9GAMM</name>
<sequence>MICLATRSAFIFALSLLITACASHPPAALHGNTVLEQCHQQLSRFKQEVKRQGVNDVQYTEHPHFPYLSFDRFSQSILNHVSTTRDRHQWLAYTSRLAALQRKSEFQNLKVNPGFRLAQLDQCAAKLTKETSDNPQLWLKLTAHAPHIASNYQPWMKAFGFYPVASHLALPAINQERNRILGHFDQPPAFPTTHYLLGDNMQPQLPQQTIRRWFENARHESSLFWPQLSADQIRSLHAHYAPLVSIATQSRDDRPGRVTMDVRSTPTVDTAKPSVYWDHSYTEFYGQTYLQLHYSLWFPRRTPTRQLDPYAGPFDALLLRLTLDHQGNPMIFDSIHHCGCYHMVFALNNTLSPKPPLKNIEPPIQKIRVRPDNKQRLHINLTEGEHMIAGVEWGNTELQQARPLSPLSYHELRSIPTTDNRHHSLFNSQGLVGNSERLERLYLWPFGVLSAGAMRQKGHHAITFIGERHFDEPNMFESFFLPPQTGKP</sequence>
<protein>
    <recommendedName>
        <fullName evidence="4">Lipoprotein</fullName>
    </recommendedName>
</protein>
<gene>
    <name evidence="2" type="ORF">ABT56_07440</name>
</gene>
<dbReference type="STRING" id="1195763.ABT56_07440"/>
<accession>A0A0J1H5M8</accession>
<feature type="chain" id="PRO_5005252204" description="Lipoprotein" evidence="1">
    <location>
        <begin position="23"/>
        <end position="488"/>
    </location>
</feature>
<dbReference type="AlphaFoldDB" id="A0A0J1H5M8"/>
<dbReference type="PATRIC" id="fig|1195763.3.peg.1590"/>
<keyword evidence="1" id="KW-0732">Signal</keyword>
<organism evidence="2 3">
    <name type="scientific">Photobacterium aquae</name>
    <dbReference type="NCBI Taxonomy" id="1195763"/>
    <lineage>
        <taxon>Bacteria</taxon>
        <taxon>Pseudomonadati</taxon>
        <taxon>Pseudomonadota</taxon>
        <taxon>Gammaproteobacteria</taxon>
        <taxon>Vibrionales</taxon>
        <taxon>Vibrionaceae</taxon>
        <taxon>Photobacterium</taxon>
    </lineage>
</organism>
<reference evidence="2 3" key="1">
    <citation type="submission" date="2015-05" db="EMBL/GenBank/DDBJ databases">
        <title>Photobacterium galathea sp. nov.</title>
        <authorList>
            <person name="Machado H."/>
            <person name="Gram L."/>
        </authorList>
    </citation>
    <scope>NUCLEOTIDE SEQUENCE [LARGE SCALE GENOMIC DNA]</scope>
    <source>
        <strain evidence="2 3">CGMCC 1.12159</strain>
    </source>
</reference>
<evidence type="ECO:0000256" key="1">
    <source>
        <dbReference type="SAM" id="SignalP"/>
    </source>
</evidence>
<evidence type="ECO:0000313" key="3">
    <source>
        <dbReference type="Proteomes" id="UP000036097"/>
    </source>
</evidence>
<keyword evidence="3" id="KW-1185">Reference proteome</keyword>
<feature type="signal peptide" evidence="1">
    <location>
        <begin position="1"/>
        <end position="22"/>
    </location>
</feature>
<proteinExistence type="predicted"/>
<evidence type="ECO:0000313" key="2">
    <source>
        <dbReference type="EMBL" id="KLV07018.1"/>
    </source>
</evidence>
<comment type="caution">
    <text evidence="2">The sequence shown here is derived from an EMBL/GenBank/DDBJ whole genome shotgun (WGS) entry which is preliminary data.</text>
</comment>